<dbReference type="Gene3D" id="2.60.40.740">
    <property type="match status" value="3"/>
</dbReference>
<evidence type="ECO:0000313" key="5">
    <source>
        <dbReference type="Proteomes" id="UP000199749"/>
    </source>
</evidence>
<evidence type="ECO:0000256" key="2">
    <source>
        <dbReference type="SAM" id="SignalP"/>
    </source>
</evidence>
<sequence length="2047" mass="220905">MKKRVIYFLMTLSFILTTITQAIVPVYAQTQTSGASSHLSKIINTQSMLESTSSIESVLSQSTTESIAKESQTKQASSVKEETADASVVPEEKQLSSANLTKVGAIQASDIVDGITNWTNGGTAAILGFKKSIKDPKKGLNYTFGPMMSSGNPTLDSEQTKNGGQMNVAITRAQGSRKSADLVGVYNGSVTTIGSIGGTDNTEPNSSLGYGLIFPEGTGPEGDHGSLTGTKNSKFSILINKMTDKVYYTANTADGVAMKVMGHFSRTSYDKTKTHQFLAELLLRPAPGKNPGVQEELYIKNSTNVADQVGVLLGFDTQLGDDDVVPVKAIGDDRGVYIEDNAKVNKLLLEMAVPDGPDDFGTPLNGTKYTNWYSSFDTATFLGNAQKRKGLTKTANTILSKDYDGTAYTAKWDMQTIAPNETKHYRQDVIGVEGPVIVPDAVKTVTNKTSLDGKNRAGDTVQYKLAVTNSGYQDSWQNLKITDTPISDYLKVDDQSIKVTLNDYITPEDADAGKGTANTTTTYTALVPATAYDQVNKVLSVNLADLKDASGKSLPTGIGDNDDVNVTFNAKIKSTASEKTVPNHFDVTGTDAHNNDVSTNQPLIISESADTSFKVEKVADPMSMTKLVRNVTKDSQSTFKATTDASVGDDVQYQIEINASPNNPLTGAKIQDQLDANLKLTKTQVQYQKSDGTWATAVDGTWSNSQMALTSSILRGKKARVIIDATVLATVTNGQVINNTAELVAGSYGIGTTPDADAKVTIVGKLAIDKDSMHQYIKNVTPNGDGTTKDTADDLTTTTGVKDDAIEYTYKAKADAGNTEKLLNVAIANIALSKTGEMAYVKDSLKINGTTATSQVQQAFIDGNYTQIAAQAALAAGAELNVSYKMTIKNDTIQTLTNSAALTATALDNSVAIGAAKGITFNFTTLNIKKQENKADVWQNIKNASVPNEDWQGPKLGDEMAVAETAGNPGDVIDYRFTITPKATNSASILNAALEDIMMNIPADMQLQDVDPASPGMKIKMIVSGYVPMDVTPQGVDSFANLKAVQLFSPLAKGKSIQVFYRGKISPTAKTEKITNDANFHATNIVGNLPTDSTVTDKEHKIKANTATLNVVSFQPKLTKQVGVIKEGATAPTSFADSIEARPSDKIQYRIEIAPDAKKALTDIAVEDVLDQNLTVPNTVQVQYQLADGTWGASESVAINAAGRIALPNHTASDYQGWQKVRLTVDTTIKSTAKPTTKIDNQASLIAGSYGIGSKTNTATVTLVDRLEVNASQSVNNLTTGEGPRQIAFGSRGDVIEYNYKVNVFSSNTADLKKFVMKNIRNNQPGIMQFIDGSLEISKNGSVNSVADNAAQEVNLKNNAQIDLDDTAVPATQYNVKYQMQIVGTTYRSIANDADLTATKLDNATDPVKAPNIYNIARSTIMPLDKPQAIVKQEVTNTTRPESDNADKTETAAKVGDKLHYTFKVTTRGQLTNTVVKDIIQTPSNLMGYDANSLKVTVGIVGGDPIDLTTTTSGFPDDGLVKVGDLGANQVLTVSYDRTLDLYDISQSKFILNAGMLVADRLASTDPNAPIEDVEKNQIPFNTTKVNVKTEQNIAVYSSIKNETTPDKDWQQTTEGSKDDLIGYRFVINANSKNNADVKQIKLAKIALEPNKDSKNDDVLTYVPNTFKVVIDGVVDTSATLSADHKTITLGKALKPGQVAVVLYQMKVNTEEIDIPIKNHATLSAERLTDKYGDELKDVNGAVTTEMPVDDTILNLVLGKSQITIRYVDMDKLESDASQQTWIAPTESAIGKIKEPFSKGIYAGGSKDGTVVGDARVAPKVIDGYTIMAVSESDDLVNNPGWGKAYKDDPIFTKDNRTITYGYRQRMISIEAPTYWDFGEHNKSQSDTTYYLEDVKEPQKVRVTDNYGVQSWQLQVTQAKPFMDDRKQVLKDAELQFKNGTLSADATNSTPTQAMSLVDQFNLKAGDTVKNLMTYKKSGVFQDSDIDKDQSSQTNPYSDNQGKGSWTYSFGNQQNANISIGLHVPDTTKRDNTTYTTSLDWSLTVAP</sequence>
<dbReference type="EMBL" id="CP022474">
    <property type="protein sequence ID" value="ASN60753.1"/>
    <property type="molecule type" value="Genomic_DNA"/>
</dbReference>
<feature type="chain" id="PRO_5042087370" description="WxL domain-containing protein" evidence="2">
    <location>
        <begin position="23"/>
        <end position="2047"/>
    </location>
</feature>
<organism evidence="4 5">
    <name type="scientific">Latilactobacillus curvatus</name>
    <name type="common">Lactobacillus curvatus</name>
    <dbReference type="NCBI Taxonomy" id="28038"/>
    <lineage>
        <taxon>Bacteria</taxon>
        <taxon>Bacillati</taxon>
        <taxon>Bacillota</taxon>
        <taxon>Bacilli</taxon>
        <taxon>Lactobacillales</taxon>
        <taxon>Lactobacillaceae</taxon>
        <taxon>Latilactobacillus</taxon>
    </lineage>
</organism>
<dbReference type="InterPro" id="IPR027994">
    <property type="entry name" value="WxL_dom"/>
</dbReference>
<protein>
    <recommendedName>
        <fullName evidence="3">WxL domain-containing protein</fullName>
    </recommendedName>
</protein>
<keyword evidence="2" id="KW-0732">Signal</keyword>
<dbReference type="Proteomes" id="UP000199749">
    <property type="component" value="Chromosome"/>
</dbReference>
<name>A0AAC9Y151_LATCU</name>
<dbReference type="InterPro" id="IPR047589">
    <property type="entry name" value="DUF11_rpt"/>
</dbReference>
<dbReference type="RefSeq" id="WP_089557084.1">
    <property type="nucleotide sequence ID" value="NZ_CP022474.1"/>
</dbReference>
<evidence type="ECO:0000313" key="4">
    <source>
        <dbReference type="EMBL" id="ASN60753.1"/>
    </source>
</evidence>
<dbReference type="NCBIfam" id="TIGR01451">
    <property type="entry name" value="B_ant_repeat"/>
    <property type="match status" value="1"/>
</dbReference>
<accession>A0AAC9Y151</accession>
<evidence type="ECO:0000256" key="1">
    <source>
        <dbReference type="SAM" id="MobiDB-lite"/>
    </source>
</evidence>
<feature type="region of interest" description="Disordered" evidence="1">
    <location>
        <begin position="1984"/>
        <end position="2008"/>
    </location>
</feature>
<dbReference type="Pfam" id="PF13731">
    <property type="entry name" value="WxL"/>
    <property type="match status" value="1"/>
</dbReference>
<feature type="region of interest" description="Disordered" evidence="1">
    <location>
        <begin position="69"/>
        <end position="91"/>
    </location>
</feature>
<feature type="domain" description="WxL" evidence="3">
    <location>
        <begin position="1868"/>
        <end position="2047"/>
    </location>
</feature>
<evidence type="ECO:0000259" key="3">
    <source>
        <dbReference type="Pfam" id="PF13731"/>
    </source>
</evidence>
<reference evidence="4 5" key="1">
    <citation type="submission" date="2017-07" db="EMBL/GenBank/DDBJ databases">
        <title>Lactobacillus curvatus MRS6 whole genome.</title>
        <authorList>
            <person name="Jans C."/>
            <person name="Lagler S."/>
            <person name="Lacroix C."/>
            <person name="Meile L."/>
            <person name="Stevens M.J.A."/>
        </authorList>
    </citation>
    <scope>NUCLEOTIDE SEQUENCE [LARGE SCALE GENOMIC DNA]</scope>
    <source>
        <strain evidence="4 5">MRS6</strain>
    </source>
</reference>
<dbReference type="InterPro" id="IPR026466">
    <property type="entry name" value="Fim_isopep_form_D2_dom"/>
</dbReference>
<dbReference type="NCBIfam" id="TIGR04226">
    <property type="entry name" value="RrgB_K2N_iso_D2"/>
    <property type="match status" value="3"/>
</dbReference>
<proteinExistence type="predicted"/>
<feature type="signal peptide" evidence="2">
    <location>
        <begin position="1"/>
        <end position="22"/>
    </location>
</feature>
<gene>
    <name evidence="4" type="ORF">CG419_09045</name>
</gene>
<feature type="compositionally biased region" description="Polar residues" evidence="1">
    <location>
        <begin position="1994"/>
        <end position="2008"/>
    </location>
</feature>